<proteinExistence type="predicted"/>
<dbReference type="EMBL" id="SEKV01000075">
    <property type="protein sequence ID" value="TFY65222.1"/>
    <property type="molecule type" value="Genomic_DNA"/>
</dbReference>
<gene>
    <name evidence="2" type="ORF">EVJ58_g2102</name>
</gene>
<dbReference type="AlphaFoldDB" id="A0A4Y9YSR6"/>
<evidence type="ECO:0000256" key="1">
    <source>
        <dbReference type="SAM" id="MobiDB-lite"/>
    </source>
</evidence>
<reference evidence="2 3" key="1">
    <citation type="submission" date="2019-01" db="EMBL/GenBank/DDBJ databases">
        <title>Genome sequencing of the rare red list fungi Fomitopsis rosea.</title>
        <authorList>
            <person name="Buettner E."/>
            <person name="Kellner H."/>
        </authorList>
    </citation>
    <scope>NUCLEOTIDE SEQUENCE [LARGE SCALE GENOMIC DNA]</scope>
    <source>
        <strain evidence="2 3">DSM 105464</strain>
    </source>
</reference>
<accession>A0A4Y9YSR6</accession>
<evidence type="ECO:0000313" key="3">
    <source>
        <dbReference type="Proteomes" id="UP000298390"/>
    </source>
</evidence>
<sequence>MHSATHTIEDIAAAIADRLNHTLSSVDREPLIEQLETIRRLARELPVSSSTRETLATETQKLSDIARDVVVVYDNDNDDDEDDDDDDDDDDDADDEEVASIDEEDPQPEAWAIQAPVSRVQAQNIADQLQPIITSLEAACACCYAPKDTDDVIQTVRILQEGMGLPLPIPWHIIELAEYWVRSVGSCGTLTVGAFDSTIQEELCCSVRIPLHVKSYKPLRRVVVTIEAHDQEVDTQLHEWLGRFAAGEELSVFARAQFGAWQNFVRKVVVESYSACV</sequence>
<feature type="region of interest" description="Disordered" evidence="1">
    <location>
        <begin position="72"/>
        <end position="109"/>
    </location>
</feature>
<comment type="caution">
    <text evidence="2">The sequence shown here is derived from an EMBL/GenBank/DDBJ whole genome shotgun (WGS) entry which is preliminary data.</text>
</comment>
<name>A0A4Y9YSR6_9APHY</name>
<evidence type="ECO:0000313" key="2">
    <source>
        <dbReference type="EMBL" id="TFY65222.1"/>
    </source>
</evidence>
<organism evidence="2 3">
    <name type="scientific">Rhodofomes roseus</name>
    <dbReference type="NCBI Taxonomy" id="34475"/>
    <lineage>
        <taxon>Eukaryota</taxon>
        <taxon>Fungi</taxon>
        <taxon>Dikarya</taxon>
        <taxon>Basidiomycota</taxon>
        <taxon>Agaricomycotina</taxon>
        <taxon>Agaricomycetes</taxon>
        <taxon>Polyporales</taxon>
        <taxon>Rhodofomes</taxon>
    </lineage>
</organism>
<dbReference type="Proteomes" id="UP000298390">
    <property type="component" value="Unassembled WGS sequence"/>
</dbReference>
<dbReference type="STRING" id="34475.A0A4Y9YSR6"/>
<feature type="compositionally biased region" description="Acidic residues" evidence="1">
    <location>
        <begin position="75"/>
        <end position="107"/>
    </location>
</feature>
<protein>
    <submittedName>
        <fullName evidence="2">Uncharacterized protein</fullName>
    </submittedName>
</protein>